<name>A0ACC0A0X6_CATRO</name>
<dbReference type="Proteomes" id="UP001060085">
    <property type="component" value="Linkage Group LG07"/>
</dbReference>
<evidence type="ECO:0000313" key="1">
    <source>
        <dbReference type="EMBL" id="KAI5654565.1"/>
    </source>
</evidence>
<organism evidence="1 2">
    <name type="scientific">Catharanthus roseus</name>
    <name type="common">Madagascar periwinkle</name>
    <name type="synonym">Vinca rosea</name>
    <dbReference type="NCBI Taxonomy" id="4058"/>
    <lineage>
        <taxon>Eukaryota</taxon>
        <taxon>Viridiplantae</taxon>
        <taxon>Streptophyta</taxon>
        <taxon>Embryophyta</taxon>
        <taxon>Tracheophyta</taxon>
        <taxon>Spermatophyta</taxon>
        <taxon>Magnoliopsida</taxon>
        <taxon>eudicotyledons</taxon>
        <taxon>Gunneridae</taxon>
        <taxon>Pentapetalae</taxon>
        <taxon>asterids</taxon>
        <taxon>lamiids</taxon>
        <taxon>Gentianales</taxon>
        <taxon>Apocynaceae</taxon>
        <taxon>Rauvolfioideae</taxon>
        <taxon>Vinceae</taxon>
        <taxon>Catharanthinae</taxon>
        <taxon>Catharanthus</taxon>
    </lineage>
</organism>
<keyword evidence="2" id="KW-1185">Reference proteome</keyword>
<comment type="caution">
    <text evidence="1">The sequence shown here is derived from an EMBL/GenBank/DDBJ whole genome shotgun (WGS) entry which is preliminary data.</text>
</comment>
<dbReference type="EMBL" id="CM044707">
    <property type="protein sequence ID" value="KAI5654565.1"/>
    <property type="molecule type" value="Genomic_DNA"/>
</dbReference>
<proteinExistence type="predicted"/>
<protein>
    <submittedName>
        <fullName evidence="1">Uncharacterized protein</fullName>
    </submittedName>
</protein>
<reference evidence="2" key="1">
    <citation type="journal article" date="2023" name="Nat. Plants">
        <title>Single-cell RNA sequencing provides a high-resolution roadmap for understanding the multicellular compartmentation of specialized metabolism.</title>
        <authorList>
            <person name="Sun S."/>
            <person name="Shen X."/>
            <person name="Li Y."/>
            <person name="Li Y."/>
            <person name="Wang S."/>
            <person name="Li R."/>
            <person name="Zhang H."/>
            <person name="Shen G."/>
            <person name="Guo B."/>
            <person name="Wei J."/>
            <person name="Xu J."/>
            <person name="St-Pierre B."/>
            <person name="Chen S."/>
            <person name="Sun C."/>
        </authorList>
    </citation>
    <scope>NUCLEOTIDE SEQUENCE [LARGE SCALE GENOMIC DNA]</scope>
</reference>
<gene>
    <name evidence="1" type="ORF">M9H77_31752</name>
</gene>
<accession>A0ACC0A0X6</accession>
<evidence type="ECO:0000313" key="2">
    <source>
        <dbReference type="Proteomes" id="UP001060085"/>
    </source>
</evidence>
<sequence length="173" mass="19746">MKVEDYSFDLLLGGTDTSTTTIEWAAYELLKRPYLIEKATKELYKVIEAIIKETMRLHPIAALLAPHYAIKDCNVAGYDISKGITILINIDVKGQNFALIPFGYGRRRCPGYQLGLKFIRSILANLLHGFNWKLPPRMKPEDICMKELYGLTTHPKVPLSMIVEPRLPLHLYN</sequence>